<dbReference type="InterPro" id="IPR051677">
    <property type="entry name" value="AfsR-DnrI-RedD_regulator"/>
</dbReference>
<dbReference type="RefSeq" id="WP_346143563.1">
    <property type="nucleotide sequence ID" value="NZ_BAAAUA010000013.1"/>
</dbReference>
<evidence type="ECO:0000313" key="9">
    <source>
        <dbReference type="EMBL" id="MFC5641440.1"/>
    </source>
</evidence>
<keyword evidence="3" id="KW-0805">Transcription regulation</keyword>
<feature type="repeat" description="TPR" evidence="6">
    <location>
        <begin position="777"/>
        <end position="810"/>
    </location>
</feature>
<dbReference type="PANTHER" id="PTHR35807:SF1">
    <property type="entry name" value="TRANSCRIPTIONAL REGULATOR REDD"/>
    <property type="match status" value="1"/>
</dbReference>
<dbReference type="InterPro" id="IPR011990">
    <property type="entry name" value="TPR-like_helical_dom_sf"/>
</dbReference>
<dbReference type="SMART" id="SM01043">
    <property type="entry name" value="BTAD"/>
    <property type="match status" value="1"/>
</dbReference>
<comment type="similarity">
    <text evidence="1">Belongs to the AfsR/DnrI/RedD regulatory family.</text>
</comment>
<dbReference type="SMART" id="SM00862">
    <property type="entry name" value="Trans_reg_C"/>
    <property type="match status" value="1"/>
</dbReference>
<gene>
    <name evidence="9" type="ORF">ACFPZF_08705</name>
</gene>
<keyword evidence="10" id="KW-1185">Reference proteome</keyword>
<dbReference type="Pfam" id="PF00486">
    <property type="entry name" value="Trans_reg_C"/>
    <property type="match status" value="1"/>
</dbReference>
<dbReference type="SUPFAM" id="SSF48452">
    <property type="entry name" value="TPR-like"/>
    <property type="match status" value="2"/>
</dbReference>
<dbReference type="SUPFAM" id="SSF52540">
    <property type="entry name" value="P-loop containing nucleoside triphosphate hydrolases"/>
    <property type="match status" value="1"/>
</dbReference>
<keyword evidence="2" id="KW-0902">Two-component regulatory system</keyword>
<dbReference type="SUPFAM" id="SSF46894">
    <property type="entry name" value="C-terminal effector domain of the bipartite response regulators"/>
    <property type="match status" value="1"/>
</dbReference>
<keyword evidence="5" id="KW-0804">Transcription</keyword>
<evidence type="ECO:0000256" key="5">
    <source>
        <dbReference type="ARBA" id="ARBA00023163"/>
    </source>
</evidence>
<evidence type="ECO:0000256" key="1">
    <source>
        <dbReference type="ARBA" id="ARBA00005820"/>
    </source>
</evidence>
<dbReference type="InterPro" id="IPR005158">
    <property type="entry name" value="BTAD"/>
</dbReference>
<dbReference type="InterPro" id="IPR027417">
    <property type="entry name" value="P-loop_NTPase"/>
</dbReference>
<dbReference type="InterPro" id="IPR001867">
    <property type="entry name" value="OmpR/PhoB-type_DNA-bd"/>
</dbReference>
<dbReference type="CDD" id="cd15831">
    <property type="entry name" value="BTAD"/>
    <property type="match status" value="1"/>
</dbReference>
<dbReference type="InterPro" id="IPR016032">
    <property type="entry name" value="Sig_transdc_resp-reg_C-effctor"/>
</dbReference>
<evidence type="ECO:0000256" key="4">
    <source>
        <dbReference type="ARBA" id="ARBA00023125"/>
    </source>
</evidence>
<keyword evidence="4 7" id="KW-0238">DNA-binding</keyword>
<evidence type="ECO:0000256" key="3">
    <source>
        <dbReference type="ARBA" id="ARBA00023015"/>
    </source>
</evidence>
<dbReference type="SMART" id="SM00028">
    <property type="entry name" value="TPR"/>
    <property type="match status" value="6"/>
</dbReference>
<feature type="domain" description="OmpR/PhoB-type" evidence="8">
    <location>
        <begin position="1"/>
        <end position="97"/>
    </location>
</feature>
<organism evidence="9 10">
    <name type="scientific">Kitasatospora cinereorecta</name>
    <dbReference type="NCBI Taxonomy" id="285560"/>
    <lineage>
        <taxon>Bacteria</taxon>
        <taxon>Bacillati</taxon>
        <taxon>Actinomycetota</taxon>
        <taxon>Actinomycetes</taxon>
        <taxon>Kitasatosporales</taxon>
        <taxon>Streptomycetaceae</taxon>
        <taxon>Kitasatospora</taxon>
    </lineage>
</organism>
<evidence type="ECO:0000313" key="10">
    <source>
        <dbReference type="Proteomes" id="UP001596066"/>
    </source>
</evidence>
<dbReference type="EMBL" id="JBHSOC010000011">
    <property type="protein sequence ID" value="MFC5641440.1"/>
    <property type="molecule type" value="Genomic_DNA"/>
</dbReference>
<dbReference type="InterPro" id="IPR019734">
    <property type="entry name" value="TPR_rpt"/>
</dbReference>
<reference evidence="10" key="1">
    <citation type="journal article" date="2019" name="Int. J. Syst. Evol. Microbiol.">
        <title>The Global Catalogue of Microorganisms (GCM) 10K type strain sequencing project: providing services to taxonomists for standard genome sequencing and annotation.</title>
        <authorList>
            <consortium name="The Broad Institute Genomics Platform"/>
            <consortium name="The Broad Institute Genome Sequencing Center for Infectious Disease"/>
            <person name="Wu L."/>
            <person name="Ma J."/>
        </authorList>
    </citation>
    <scope>NUCLEOTIDE SEQUENCE [LARGE SCALE GENOMIC DNA]</scope>
    <source>
        <strain evidence="10">CGMCC 4.1622</strain>
    </source>
</reference>
<keyword evidence="6" id="KW-0802">TPR repeat</keyword>
<dbReference type="Gene3D" id="3.40.50.300">
    <property type="entry name" value="P-loop containing nucleotide triphosphate hydrolases"/>
    <property type="match status" value="1"/>
</dbReference>
<comment type="caution">
    <text evidence="9">The sequence shown here is derived from an EMBL/GenBank/DDBJ whole genome shotgun (WGS) entry which is preliminary data.</text>
</comment>
<accession>A0ABW0VAC8</accession>
<evidence type="ECO:0000259" key="8">
    <source>
        <dbReference type="PROSITE" id="PS51755"/>
    </source>
</evidence>
<dbReference type="PROSITE" id="PS51755">
    <property type="entry name" value="OMPR_PHOB"/>
    <property type="match status" value="1"/>
</dbReference>
<dbReference type="Pfam" id="PF03704">
    <property type="entry name" value="BTAD"/>
    <property type="match status" value="1"/>
</dbReference>
<name>A0ABW0VAC8_9ACTN</name>
<dbReference type="InterPro" id="IPR036388">
    <property type="entry name" value="WH-like_DNA-bd_sf"/>
</dbReference>
<dbReference type="Gene3D" id="1.10.10.10">
    <property type="entry name" value="Winged helix-like DNA-binding domain superfamily/Winged helix DNA-binding domain"/>
    <property type="match status" value="2"/>
</dbReference>
<evidence type="ECO:0000256" key="7">
    <source>
        <dbReference type="PROSITE-ProRule" id="PRU01091"/>
    </source>
</evidence>
<dbReference type="PANTHER" id="PTHR35807">
    <property type="entry name" value="TRANSCRIPTIONAL REGULATOR REDD-RELATED"/>
    <property type="match status" value="1"/>
</dbReference>
<sequence>MEDLRFSVLGTVRAVRGDTSLRLGSPQQQATIATLLLKPGRSSGAAELIDALWGDRPPSAAVTTIRTYVWRLRKLLRTAPDAPDVLLSLGDGYRLQLPESAVDALCAEELAGRADRARADGDPRHARDLLNRALALWQGEPLAGLPGPFAERQRRRLADLRLTLLEERLALDLALGDSSCCISELTALTTEHPLRERSHGLLMRALFQASRPADALAAYRTARDLLIEELGVEPGPELAALHQRILDGDPDLLPDVPPVVPLVVGPDQSEAAHDDPTSFTPAQLPPDIVDFTGRRTELDALLDVLGDHHRSALAVAAVVGMGGVGKTALAVHAAHRARPHFPDGQLYADLRGGDPVSADPSAVLGGFLGALGVPAAALPADLDARSALFRSLVADRRVLILLDNAHDSRQLRPLLPGAAGCAVLVTGRTRPAGISCALQLDLPVFRPAEAVELLARTIGDDRLDAERGAALDLASACGFLPLAVRVAAARLAARPTWTLDALTGRLADEQRRIDELRIGDLAVEAVFELGYRQLRAPQTEAFRLVATVDGADIATDSVAALLDLDPAEAEDLMESLVDAAMVQSPSNGRYRYHDLLRTFARRKAAAEDPTQAAEARSRLLRFLLATACAAFRHAVPGDTIGTTLGAASTPGLDFADPASAHAWAAAEAENAVALVAQLTRTAPAGPPVDRDDLRCAIDLLIALSPFGPDSRDDHRLASTIRDLVTAATAQGDRRAAGRAHFLCGNVAVVASRLTEAETHTRLAVEACRETGDTAILRQALNDLGLLTQYLGRHDEAITHFDEALAIARRLGHRSGELATTINGALARVRAGRADEARTICQTLLPQLRNDHDDAGTTYALYVLGLASHACGSYADAARHLTDCLQLAETADLPLRALHARYRLADTQRALGRADLAVTTAERALGLCEEIGTDRDRGHVLLTLGRALADTGRTAEARRRLREAESVLTALSLPEAHEATRLLAGLPD</sequence>
<protein>
    <submittedName>
        <fullName evidence="9">BTAD domain-containing putative transcriptional regulator</fullName>
    </submittedName>
</protein>
<dbReference type="PROSITE" id="PS50005">
    <property type="entry name" value="TPR"/>
    <property type="match status" value="1"/>
</dbReference>
<dbReference type="Proteomes" id="UP001596066">
    <property type="component" value="Unassembled WGS sequence"/>
</dbReference>
<dbReference type="Gene3D" id="1.25.40.10">
    <property type="entry name" value="Tetratricopeptide repeat domain"/>
    <property type="match status" value="3"/>
</dbReference>
<dbReference type="PRINTS" id="PR00364">
    <property type="entry name" value="DISEASERSIST"/>
</dbReference>
<dbReference type="Pfam" id="PF13424">
    <property type="entry name" value="TPR_12"/>
    <property type="match status" value="2"/>
</dbReference>
<proteinExistence type="inferred from homology"/>
<evidence type="ECO:0000256" key="6">
    <source>
        <dbReference type="PROSITE-ProRule" id="PRU00339"/>
    </source>
</evidence>
<feature type="DNA-binding region" description="OmpR/PhoB-type" evidence="7">
    <location>
        <begin position="1"/>
        <end position="97"/>
    </location>
</feature>
<evidence type="ECO:0000256" key="2">
    <source>
        <dbReference type="ARBA" id="ARBA00023012"/>
    </source>
</evidence>